<dbReference type="AlphaFoldDB" id="A0A2C5XAC4"/>
<reference evidence="2 3" key="1">
    <citation type="submission" date="2017-06" db="EMBL/GenBank/DDBJ databases">
        <title>Ant-infecting Ophiocordyceps genomes reveal a high diversity of potential behavioral manipulation genes and a possible major role for enterotoxins.</title>
        <authorList>
            <person name="De Bekker C."/>
            <person name="Evans H.C."/>
            <person name="Brachmann A."/>
            <person name="Hughes D.P."/>
        </authorList>
    </citation>
    <scope>NUCLEOTIDE SEQUENCE [LARGE SCALE GENOMIC DNA]</scope>
    <source>
        <strain evidence="2 3">Map64</strain>
    </source>
</reference>
<dbReference type="Proteomes" id="UP000226192">
    <property type="component" value="Unassembled WGS sequence"/>
</dbReference>
<dbReference type="EMBL" id="NJET01000032">
    <property type="protein sequence ID" value="PHH64329.1"/>
    <property type="molecule type" value="Genomic_DNA"/>
</dbReference>
<proteinExistence type="predicted"/>
<evidence type="ECO:0000313" key="3">
    <source>
        <dbReference type="Proteomes" id="UP000226192"/>
    </source>
</evidence>
<comment type="caution">
    <text evidence="2">The sequence shown here is derived from an EMBL/GenBank/DDBJ whole genome shotgun (WGS) entry which is preliminary data.</text>
</comment>
<evidence type="ECO:0000256" key="1">
    <source>
        <dbReference type="SAM" id="Coils"/>
    </source>
</evidence>
<sequence length="137" mass="15950">MLDWQSTICGTSRDLEYLEHFYNNIANLDAPNVIFHVLQKLRQQYLKIRESDKAANCFTRRVDALPRKIFIEEGFDPFDARLKAVAEEEQVDDTEREIARLRSELEKVQGIVINAVDLGHREAEARRLIDIASTYIK</sequence>
<keyword evidence="3" id="KW-1185">Reference proteome</keyword>
<gene>
    <name evidence="2" type="ORF">CDD81_4686</name>
</gene>
<evidence type="ECO:0000313" key="2">
    <source>
        <dbReference type="EMBL" id="PHH64329.1"/>
    </source>
</evidence>
<dbReference type="OrthoDB" id="9991317at2759"/>
<accession>A0A2C5XAC4</accession>
<keyword evidence="1" id="KW-0175">Coiled coil</keyword>
<protein>
    <submittedName>
        <fullName evidence="2">Uncharacterized protein</fullName>
    </submittedName>
</protein>
<organism evidence="2 3">
    <name type="scientific">Ophiocordyceps australis</name>
    <dbReference type="NCBI Taxonomy" id="1399860"/>
    <lineage>
        <taxon>Eukaryota</taxon>
        <taxon>Fungi</taxon>
        <taxon>Dikarya</taxon>
        <taxon>Ascomycota</taxon>
        <taxon>Pezizomycotina</taxon>
        <taxon>Sordariomycetes</taxon>
        <taxon>Hypocreomycetidae</taxon>
        <taxon>Hypocreales</taxon>
        <taxon>Ophiocordycipitaceae</taxon>
        <taxon>Ophiocordyceps</taxon>
    </lineage>
</organism>
<feature type="coiled-coil region" evidence="1">
    <location>
        <begin position="84"/>
        <end position="111"/>
    </location>
</feature>
<name>A0A2C5XAC4_9HYPO</name>